<reference evidence="1" key="1">
    <citation type="journal article" date="2021" name="New Phytol.">
        <title>Evolutionary innovations through gain and loss of genes in the ectomycorrhizal Boletales.</title>
        <authorList>
            <person name="Wu G."/>
            <person name="Miyauchi S."/>
            <person name="Morin E."/>
            <person name="Kuo A."/>
            <person name="Drula E."/>
            <person name="Varga T."/>
            <person name="Kohler A."/>
            <person name="Feng B."/>
            <person name="Cao Y."/>
            <person name="Lipzen A."/>
            <person name="Daum C."/>
            <person name="Hundley H."/>
            <person name="Pangilinan J."/>
            <person name="Johnson J."/>
            <person name="Barry K."/>
            <person name="LaButti K."/>
            <person name="Ng V."/>
            <person name="Ahrendt S."/>
            <person name="Min B."/>
            <person name="Choi I.G."/>
            <person name="Park H."/>
            <person name="Plett J.M."/>
            <person name="Magnuson J."/>
            <person name="Spatafora J.W."/>
            <person name="Nagy L.G."/>
            <person name="Henrissat B."/>
            <person name="Grigoriev I.V."/>
            <person name="Yang Z.L."/>
            <person name="Xu J."/>
            <person name="Martin F.M."/>
        </authorList>
    </citation>
    <scope>NUCLEOTIDE SEQUENCE</scope>
    <source>
        <strain evidence="1">KUC20120723A-06</strain>
    </source>
</reference>
<keyword evidence="2" id="KW-1185">Reference proteome</keyword>
<dbReference type="EMBL" id="MU266417">
    <property type="protein sequence ID" value="KAH7924754.1"/>
    <property type="molecule type" value="Genomic_DNA"/>
</dbReference>
<dbReference type="Proteomes" id="UP000790709">
    <property type="component" value="Unassembled WGS sequence"/>
</dbReference>
<name>A0ACB8BHI6_9AGAM</name>
<organism evidence="1 2">
    <name type="scientific">Leucogyrophana mollusca</name>
    <dbReference type="NCBI Taxonomy" id="85980"/>
    <lineage>
        <taxon>Eukaryota</taxon>
        <taxon>Fungi</taxon>
        <taxon>Dikarya</taxon>
        <taxon>Basidiomycota</taxon>
        <taxon>Agaricomycotina</taxon>
        <taxon>Agaricomycetes</taxon>
        <taxon>Agaricomycetidae</taxon>
        <taxon>Boletales</taxon>
        <taxon>Boletales incertae sedis</taxon>
        <taxon>Leucogyrophana</taxon>
    </lineage>
</organism>
<accession>A0ACB8BHI6</accession>
<evidence type="ECO:0000313" key="2">
    <source>
        <dbReference type="Proteomes" id="UP000790709"/>
    </source>
</evidence>
<sequence>MFQLWRLCVVFSCCSSHHIILSPIMLRLAEMFHKTSPVVIVIAPPFLHLRFHFFFFSSVPVCAVLTWTAVFFLPFIHIDDLMLSSIDSHQSQYILLLHL</sequence>
<evidence type="ECO:0000313" key="1">
    <source>
        <dbReference type="EMBL" id="KAH7924754.1"/>
    </source>
</evidence>
<gene>
    <name evidence="1" type="ORF">BV22DRAFT_488650</name>
</gene>
<protein>
    <submittedName>
        <fullName evidence="1">Uncharacterized protein</fullName>
    </submittedName>
</protein>
<comment type="caution">
    <text evidence="1">The sequence shown here is derived from an EMBL/GenBank/DDBJ whole genome shotgun (WGS) entry which is preliminary data.</text>
</comment>
<proteinExistence type="predicted"/>